<dbReference type="NCBIfam" id="NF033788">
    <property type="entry name" value="HTH_metalloreg"/>
    <property type="match status" value="1"/>
</dbReference>
<dbReference type="InterPro" id="IPR036388">
    <property type="entry name" value="WH-like_DNA-bd_sf"/>
</dbReference>
<keyword evidence="2" id="KW-0238">DNA-binding</keyword>
<dbReference type="RefSeq" id="WP_068737275.1">
    <property type="nucleotide sequence ID" value="NZ_LVYV01000053.1"/>
</dbReference>
<name>A0A163XQB4_9BRAD</name>
<dbReference type="Proteomes" id="UP000076574">
    <property type="component" value="Unassembled WGS sequence"/>
</dbReference>
<evidence type="ECO:0000259" key="4">
    <source>
        <dbReference type="PROSITE" id="PS50987"/>
    </source>
</evidence>
<dbReference type="PANTHER" id="PTHR43132">
    <property type="entry name" value="ARSENICAL RESISTANCE OPERON REPRESSOR ARSR-RELATED"/>
    <property type="match status" value="1"/>
</dbReference>
<keyword evidence="3" id="KW-0804">Transcription</keyword>
<evidence type="ECO:0000256" key="1">
    <source>
        <dbReference type="ARBA" id="ARBA00023015"/>
    </source>
</evidence>
<dbReference type="SMART" id="SM00418">
    <property type="entry name" value="HTH_ARSR"/>
    <property type="match status" value="1"/>
</dbReference>
<dbReference type="STRING" id="943830.A4A58_15655"/>
<proteinExistence type="predicted"/>
<dbReference type="SUPFAM" id="SSF46785">
    <property type="entry name" value="Winged helix' DNA-binding domain"/>
    <property type="match status" value="1"/>
</dbReference>
<protein>
    <submittedName>
        <fullName evidence="5">Transcriptional regulator</fullName>
    </submittedName>
</protein>
<dbReference type="InterPro" id="IPR051011">
    <property type="entry name" value="Metal_resp_trans_reg"/>
</dbReference>
<sequence>MKIDDAANRLEALGNPTRLKIYRALVRAGEVGLPVGRLQDKLKVAPSTLSHHIKTLVAAGLITQVREATTLVCHANYDVMRGLVDFLVAECCADAVECKDAKDAA</sequence>
<keyword evidence="1" id="KW-0805">Transcription regulation</keyword>
<feature type="domain" description="HTH arsR-type" evidence="4">
    <location>
        <begin position="1"/>
        <end position="95"/>
    </location>
</feature>
<dbReference type="EMBL" id="LVYV01000053">
    <property type="protein sequence ID" value="KZD21207.1"/>
    <property type="molecule type" value="Genomic_DNA"/>
</dbReference>
<dbReference type="InterPro" id="IPR001845">
    <property type="entry name" value="HTH_ArsR_DNA-bd_dom"/>
</dbReference>
<organism evidence="5 6">
    <name type="scientific">Tardiphaga robiniae</name>
    <dbReference type="NCBI Taxonomy" id="943830"/>
    <lineage>
        <taxon>Bacteria</taxon>
        <taxon>Pseudomonadati</taxon>
        <taxon>Pseudomonadota</taxon>
        <taxon>Alphaproteobacteria</taxon>
        <taxon>Hyphomicrobiales</taxon>
        <taxon>Nitrobacteraceae</taxon>
        <taxon>Tardiphaga</taxon>
    </lineage>
</organism>
<reference evidence="5 6" key="1">
    <citation type="submission" date="2016-03" db="EMBL/GenBank/DDBJ databases">
        <title>Microsymbionts genomes from the relict species Vavilovia formosa (Stev.) Fed.</title>
        <authorList>
            <person name="Kopat V."/>
            <person name="Chirak E."/>
            <person name="Kimeklis A."/>
            <person name="Andronov E."/>
        </authorList>
    </citation>
    <scope>NUCLEOTIDE SEQUENCE [LARGE SCALE GENOMIC DNA]</scope>
    <source>
        <strain evidence="5 6">Vaf07</strain>
    </source>
</reference>
<dbReference type="OrthoDB" id="9804742at2"/>
<dbReference type="InterPro" id="IPR011991">
    <property type="entry name" value="ArsR-like_HTH"/>
</dbReference>
<dbReference type="InterPro" id="IPR036390">
    <property type="entry name" value="WH_DNA-bd_sf"/>
</dbReference>
<evidence type="ECO:0000313" key="6">
    <source>
        <dbReference type="Proteomes" id="UP000076574"/>
    </source>
</evidence>
<dbReference type="PANTHER" id="PTHR43132:SF2">
    <property type="entry name" value="ARSENICAL RESISTANCE OPERON REPRESSOR ARSR-RELATED"/>
    <property type="match status" value="1"/>
</dbReference>
<dbReference type="Gene3D" id="1.10.10.10">
    <property type="entry name" value="Winged helix-like DNA-binding domain superfamily/Winged helix DNA-binding domain"/>
    <property type="match status" value="1"/>
</dbReference>
<evidence type="ECO:0000256" key="3">
    <source>
        <dbReference type="ARBA" id="ARBA00023163"/>
    </source>
</evidence>
<dbReference type="AlphaFoldDB" id="A0A163XQB4"/>
<accession>A0A163XQB4</accession>
<evidence type="ECO:0000313" key="5">
    <source>
        <dbReference type="EMBL" id="KZD21207.1"/>
    </source>
</evidence>
<keyword evidence="6" id="KW-1185">Reference proteome</keyword>
<evidence type="ECO:0000256" key="2">
    <source>
        <dbReference type="ARBA" id="ARBA00023125"/>
    </source>
</evidence>
<dbReference type="GO" id="GO:0003700">
    <property type="term" value="F:DNA-binding transcription factor activity"/>
    <property type="evidence" value="ECO:0007669"/>
    <property type="project" value="InterPro"/>
</dbReference>
<dbReference type="PROSITE" id="PS50987">
    <property type="entry name" value="HTH_ARSR_2"/>
    <property type="match status" value="1"/>
</dbReference>
<dbReference type="Pfam" id="PF12840">
    <property type="entry name" value="HTH_20"/>
    <property type="match status" value="1"/>
</dbReference>
<gene>
    <name evidence="5" type="ORF">A4A58_15655</name>
</gene>
<comment type="caution">
    <text evidence="5">The sequence shown here is derived from an EMBL/GenBank/DDBJ whole genome shotgun (WGS) entry which is preliminary data.</text>
</comment>
<dbReference type="GO" id="GO:0003677">
    <property type="term" value="F:DNA binding"/>
    <property type="evidence" value="ECO:0007669"/>
    <property type="project" value="UniProtKB-KW"/>
</dbReference>
<dbReference type="CDD" id="cd00090">
    <property type="entry name" value="HTH_ARSR"/>
    <property type="match status" value="1"/>
</dbReference>
<dbReference type="PRINTS" id="PR00778">
    <property type="entry name" value="HTHARSR"/>
</dbReference>